<dbReference type="Pfam" id="PF00270">
    <property type="entry name" value="DEAD"/>
    <property type="match status" value="1"/>
</dbReference>
<reference evidence="10" key="1">
    <citation type="submission" date="2015-04" db="UniProtKB">
        <authorList>
            <consortium name="EnsemblPlants"/>
        </authorList>
    </citation>
    <scope>IDENTIFICATION</scope>
</reference>
<dbReference type="SMART" id="SM00487">
    <property type="entry name" value="DEXDc"/>
    <property type="match status" value="1"/>
</dbReference>
<keyword evidence="1" id="KW-0547">Nucleotide-binding</keyword>
<evidence type="ECO:0000259" key="9">
    <source>
        <dbReference type="PROSITE" id="PS51195"/>
    </source>
</evidence>
<name>A0A0E0D628_9ORYZ</name>
<accession>A0A0E0D628</accession>
<dbReference type="PANTHER" id="PTHR47959:SF1">
    <property type="entry name" value="ATP-DEPENDENT RNA HELICASE DBPA"/>
    <property type="match status" value="1"/>
</dbReference>
<protein>
    <recommendedName>
        <fullName evidence="12">RNA helicase</fullName>
    </recommendedName>
</protein>
<dbReference type="Proteomes" id="UP000008021">
    <property type="component" value="Chromosome 3"/>
</dbReference>
<keyword evidence="2" id="KW-0378">Hydrolase</keyword>
<dbReference type="Gramene" id="OMERI03G29520.3">
    <property type="protein sequence ID" value="OMERI03G29520.3"/>
    <property type="gene ID" value="OMERI03G29520"/>
</dbReference>
<dbReference type="Gene3D" id="3.40.50.300">
    <property type="entry name" value="P-loop containing nucleotide triphosphate hydrolases"/>
    <property type="match status" value="2"/>
</dbReference>
<feature type="compositionally biased region" description="Basic and acidic residues" evidence="6">
    <location>
        <begin position="31"/>
        <end position="40"/>
    </location>
</feature>
<feature type="compositionally biased region" description="Basic and acidic residues" evidence="6">
    <location>
        <begin position="9"/>
        <end position="21"/>
    </location>
</feature>
<dbReference type="PANTHER" id="PTHR47959">
    <property type="entry name" value="ATP-DEPENDENT RNA HELICASE RHLE-RELATED"/>
    <property type="match status" value="1"/>
</dbReference>
<dbReference type="InterPro" id="IPR027417">
    <property type="entry name" value="P-loop_NTPase"/>
</dbReference>
<evidence type="ECO:0000259" key="7">
    <source>
        <dbReference type="PROSITE" id="PS51192"/>
    </source>
</evidence>
<dbReference type="GO" id="GO:0005829">
    <property type="term" value="C:cytosol"/>
    <property type="evidence" value="ECO:0007669"/>
    <property type="project" value="TreeGrafter"/>
</dbReference>
<evidence type="ECO:0000259" key="8">
    <source>
        <dbReference type="PROSITE" id="PS51194"/>
    </source>
</evidence>
<dbReference type="PROSITE" id="PS51195">
    <property type="entry name" value="Q_MOTIF"/>
    <property type="match status" value="1"/>
</dbReference>
<dbReference type="HOGENOM" id="CLU_003041_17_1_1"/>
<dbReference type="SUPFAM" id="SSF52540">
    <property type="entry name" value="P-loop containing nucleoside triphosphate hydrolases"/>
    <property type="match status" value="2"/>
</dbReference>
<evidence type="ECO:0000256" key="5">
    <source>
        <dbReference type="PROSITE-ProRule" id="PRU00552"/>
    </source>
</evidence>
<evidence type="ECO:0000256" key="6">
    <source>
        <dbReference type="SAM" id="MobiDB-lite"/>
    </source>
</evidence>
<feature type="region of interest" description="Disordered" evidence="6">
    <location>
        <begin position="450"/>
        <end position="516"/>
    </location>
</feature>
<keyword evidence="11" id="KW-1185">Reference proteome</keyword>
<dbReference type="InterPro" id="IPR001650">
    <property type="entry name" value="Helicase_C-like"/>
</dbReference>
<evidence type="ECO:0000256" key="4">
    <source>
        <dbReference type="ARBA" id="ARBA00022840"/>
    </source>
</evidence>
<dbReference type="InterPro" id="IPR014014">
    <property type="entry name" value="RNA_helicase_DEAD_Q_motif"/>
</dbReference>
<feature type="domain" description="DEAD-box RNA helicase Q" evidence="9">
    <location>
        <begin position="82"/>
        <end position="110"/>
    </location>
</feature>
<proteinExistence type="predicted"/>
<feature type="domain" description="Helicase C-terminal" evidence="8">
    <location>
        <begin position="165"/>
        <end position="359"/>
    </location>
</feature>
<feature type="short sequence motif" description="Q motif" evidence="5">
    <location>
        <begin position="82"/>
        <end position="110"/>
    </location>
</feature>
<dbReference type="PROSITE" id="PS51194">
    <property type="entry name" value="HELICASE_CTER"/>
    <property type="match status" value="1"/>
</dbReference>
<dbReference type="InterPro" id="IPR050079">
    <property type="entry name" value="DEAD_box_RNA_helicase"/>
</dbReference>
<evidence type="ECO:0008006" key="12">
    <source>
        <dbReference type="Google" id="ProtNLM"/>
    </source>
</evidence>
<evidence type="ECO:0000256" key="2">
    <source>
        <dbReference type="ARBA" id="ARBA00022801"/>
    </source>
</evidence>
<dbReference type="GO" id="GO:0003724">
    <property type="term" value="F:RNA helicase activity"/>
    <property type="evidence" value="ECO:0007669"/>
    <property type="project" value="InterPro"/>
</dbReference>
<dbReference type="EnsemblPlants" id="OMERI03G29520.3">
    <property type="protein sequence ID" value="OMERI03G29520.3"/>
    <property type="gene ID" value="OMERI03G29520"/>
</dbReference>
<feature type="compositionally biased region" description="Basic and acidic residues" evidence="6">
    <location>
        <begin position="71"/>
        <end position="83"/>
    </location>
</feature>
<sequence length="516" mass="57109">MAKRKQRKAATEQEVENHDEVTVAAEAGAENDGHTAHAAEEGAAAEEGVEREGGGEGEAEGEEGPDAAARGGEEGKEEEREVSFDELGLDEQLKRALRKKGLDKATPIQREAIPLILEGKDVVAKAKTGSGKTFAYLLPMLHELLKLSAEGRIRKSAPNVFILVPTRELCQQVHNEASSLLEFCTSKLKVVQVNASMSDKDIKVALSGPPNILVTTPACVASCISKGIIRGSSIKESLSMMILDEISCDAKDKMLYILALLKLELIQKKVLIFVNSIDSAFKLRLFLEKVVNYDMPPDPAGYVHRVGRTGRAHKTGASISLVSPKENGIFEDIENMLKDVENRDTSCISPFPLLTKNAVESLRYRAQDVARSVTTRDIKEARRQDIKNEILNSEKLKAHFDENPRDLDLLKHDKLLSNKEIPAHLRDVPEYLIDPTTKEASNVVKLSRAAMDIDKPRRRKRMGFKGGSGRSSDPLKTFSAEGKSRRRGRKERDGEQDRRKRKSDIPTVQEITEPPP</sequence>
<reference evidence="10" key="2">
    <citation type="submission" date="2018-05" db="EMBL/GenBank/DDBJ databases">
        <title>OmerRS3 (Oryza meridionalis Reference Sequence Version 3).</title>
        <authorList>
            <person name="Zhang J."/>
            <person name="Kudrna D."/>
            <person name="Lee S."/>
            <person name="Talag J."/>
            <person name="Welchert J."/>
            <person name="Wing R.A."/>
        </authorList>
    </citation>
    <scope>NUCLEOTIDE SEQUENCE [LARGE SCALE GENOMIC DNA]</scope>
    <source>
        <strain evidence="10">cv. OR44</strain>
    </source>
</reference>
<evidence type="ECO:0000313" key="11">
    <source>
        <dbReference type="Proteomes" id="UP000008021"/>
    </source>
</evidence>
<keyword evidence="3" id="KW-0347">Helicase</keyword>
<dbReference type="InterPro" id="IPR014001">
    <property type="entry name" value="Helicase_ATP-bd"/>
</dbReference>
<dbReference type="GO" id="GO:0016787">
    <property type="term" value="F:hydrolase activity"/>
    <property type="evidence" value="ECO:0007669"/>
    <property type="project" value="UniProtKB-KW"/>
</dbReference>
<feature type="compositionally biased region" description="Acidic residues" evidence="6">
    <location>
        <begin position="55"/>
        <end position="65"/>
    </location>
</feature>
<dbReference type="InterPro" id="IPR011545">
    <property type="entry name" value="DEAD/DEAH_box_helicase_dom"/>
</dbReference>
<keyword evidence="4" id="KW-0067">ATP-binding</keyword>
<evidence type="ECO:0000313" key="10">
    <source>
        <dbReference type="EnsemblPlants" id="OMERI03G29520.3"/>
    </source>
</evidence>
<evidence type="ECO:0000256" key="3">
    <source>
        <dbReference type="ARBA" id="ARBA00022806"/>
    </source>
</evidence>
<dbReference type="GO" id="GO:0005524">
    <property type="term" value="F:ATP binding"/>
    <property type="evidence" value="ECO:0007669"/>
    <property type="project" value="UniProtKB-KW"/>
</dbReference>
<feature type="region of interest" description="Disordered" evidence="6">
    <location>
        <begin position="1"/>
        <end position="87"/>
    </location>
</feature>
<feature type="domain" description="Helicase ATP-binding" evidence="7">
    <location>
        <begin position="113"/>
        <end position="260"/>
    </location>
</feature>
<dbReference type="PROSITE" id="PS51192">
    <property type="entry name" value="HELICASE_ATP_BIND_1"/>
    <property type="match status" value="1"/>
</dbReference>
<dbReference type="GO" id="GO:0003676">
    <property type="term" value="F:nucleic acid binding"/>
    <property type="evidence" value="ECO:0007669"/>
    <property type="project" value="InterPro"/>
</dbReference>
<dbReference type="AlphaFoldDB" id="A0A0E0D628"/>
<evidence type="ECO:0000256" key="1">
    <source>
        <dbReference type="ARBA" id="ARBA00022741"/>
    </source>
</evidence>
<organism evidence="10">
    <name type="scientific">Oryza meridionalis</name>
    <dbReference type="NCBI Taxonomy" id="40149"/>
    <lineage>
        <taxon>Eukaryota</taxon>
        <taxon>Viridiplantae</taxon>
        <taxon>Streptophyta</taxon>
        <taxon>Embryophyta</taxon>
        <taxon>Tracheophyta</taxon>
        <taxon>Spermatophyta</taxon>
        <taxon>Magnoliopsida</taxon>
        <taxon>Liliopsida</taxon>
        <taxon>Poales</taxon>
        <taxon>Poaceae</taxon>
        <taxon>BOP clade</taxon>
        <taxon>Oryzoideae</taxon>
        <taxon>Oryzeae</taxon>
        <taxon>Oryzinae</taxon>
        <taxon>Oryza</taxon>
    </lineage>
</organism>